<proteinExistence type="predicted"/>
<dbReference type="EnsemblPlants" id="PGSC0003DMT400008435">
    <property type="protein sequence ID" value="PGSC0003DMT400008435"/>
    <property type="gene ID" value="PGSC0003DMG400003259"/>
</dbReference>
<organism evidence="2 3">
    <name type="scientific">Solanum tuberosum</name>
    <name type="common">Potato</name>
    <dbReference type="NCBI Taxonomy" id="4113"/>
    <lineage>
        <taxon>Eukaryota</taxon>
        <taxon>Viridiplantae</taxon>
        <taxon>Streptophyta</taxon>
        <taxon>Embryophyta</taxon>
        <taxon>Tracheophyta</taxon>
        <taxon>Spermatophyta</taxon>
        <taxon>Magnoliopsida</taxon>
        <taxon>eudicotyledons</taxon>
        <taxon>Gunneridae</taxon>
        <taxon>Pentapetalae</taxon>
        <taxon>asterids</taxon>
        <taxon>lamiids</taxon>
        <taxon>Solanales</taxon>
        <taxon>Solanaceae</taxon>
        <taxon>Solanoideae</taxon>
        <taxon>Solaneae</taxon>
        <taxon>Solanum</taxon>
    </lineage>
</organism>
<sequence>MNEINGSQVGHQDDIGNLNDVNEPNVNDPNLMGGVGVKHHVAAFTIERVVWLKCRMCLKSVDWQAKCLVGELNLDRRWTQENINLESVKLGRPMDKSASLTLSIVWTPTLTEGPVKLGEASNYSACR</sequence>
<evidence type="ECO:0000313" key="2">
    <source>
        <dbReference type="EnsemblPlants" id="PGSC0003DMT400008435"/>
    </source>
</evidence>
<reference evidence="2" key="2">
    <citation type="submission" date="2015-06" db="UniProtKB">
        <authorList>
            <consortium name="EnsemblPlants"/>
        </authorList>
    </citation>
    <scope>IDENTIFICATION</scope>
    <source>
        <strain evidence="2">DM1-3 516 R44</strain>
    </source>
</reference>
<dbReference type="PaxDb" id="4113-PGSC0003DMT400008435"/>
<feature type="compositionally biased region" description="Polar residues" evidence="1">
    <location>
        <begin position="1"/>
        <end position="10"/>
    </location>
</feature>
<reference evidence="3" key="1">
    <citation type="journal article" date="2011" name="Nature">
        <title>Genome sequence and analysis of the tuber crop potato.</title>
        <authorList>
            <consortium name="The Potato Genome Sequencing Consortium"/>
        </authorList>
    </citation>
    <scope>NUCLEOTIDE SEQUENCE [LARGE SCALE GENOMIC DNA]</scope>
    <source>
        <strain evidence="3">cv. DM1-3 516 R44</strain>
    </source>
</reference>
<dbReference type="Proteomes" id="UP000011115">
    <property type="component" value="Unassembled WGS sequence"/>
</dbReference>
<protein>
    <submittedName>
        <fullName evidence="2">Uncharacterized protein</fullName>
    </submittedName>
</protein>
<dbReference type="InParanoid" id="M0ZUK1"/>
<dbReference type="HOGENOM" id="CLU_1974429_0_0_1"/>
<name>M0ZUK1_SOLTU</name>
<dbReference type="Gramene" id="PGSC0003DMT400008435">
    <property type="protein sequence ID" value="PGSC0003DMT400008435"/>
    <property type="gene ID" value="PGSC0003DMG400003259"/>
</dbReference>
<accession>M0ZUK1</accession>
<evidence type="ECO:0000313" key="3">
    <source>
        <dbReference type="Proteomes" id="UP000011115"/>
    </source>
</evidence>
<dbReference type="AlphaFoldDB" id="M0ZUK1"/>
<evidence type="ECO:0000256" key="1">
    <source>
        <dbReference type="SAM" id="MobiDB-lite"/>
    </source>
</evidence>
<keyword evidence="3" id="KW-1185">Reference proteome</keyword>
<feature type="region of interest" description="Disordered" evidence="1">
    <location>
        <begin position="1"/>
        <end position="23"/>
    </location>
</feature>